<dbReference type="InterPro" id="IPR019557">
    <property type="entry name" value="AminoTfrase-like_pln_mobile"/>
</dbReference>
<accession>A0A822XSG8</accession>
<feature type="domain" description="Aminotransferase-like plant mobile" evidence="2">
    <location>
        <begin position="181"/>
        <end position="407"/>
    </location>
</feature>
<evidence type="ECO:0000256" key="1">
    <source>
        <dbReference type="SAM" id="MobiDB-lite"/>
    </source>
</evidence>
<gene>
    <name evidence="3" type="ORF">HUJ06_024415</name>
</gene>
<feature type="compositionally biased region" description="Polar residues" evidence="1">
    <location>
        <begin position="575"/>
        <end position="586"/>
    </location>
</feature>
<sequence length="663" mass="75087">MADVPKVTPIFYERTPDEQGNEGNIGPILVRHVSCRRFMSSFQEKTLETWTPRSSAPLGSLETLKYNASSKVEVSTSSGNSLDMLLLEKVDISSGAVVNVPLDESKGPTFYHVSKQGIRWNNFQFRCCAQFFPLLKEWTEIILRDHEKVLLAADIYGAVGVSRYSYNRTLEVCSSSWKGNCKACTFYMAPIMALGRRVSLAPTVLGYIYHSLNIAAICPMGPGDAKVYVPIHYVIAWLGEFFPNLVGRRPSREYPRSYPYMSRYSSMGSHSMSSRFAQEFFRQANNFHLRLTDIGLNEDTELDDKNLGGKALEFLICIRSRLLPVRVGTETVLEPYYPNRFARLLGYDQVIPYNRLSFAVADRSNRSLNDLAQAWVHILAEGFGINFVAPKRNCQVCITFSYARWWSRNSHIYFKHSMQHIIDVIGPKKKSPQLRNQVVLGPLKDLSSRLIEGITASKEIASSSNLPTREGFNSKRALDHSEEDSDIYFKRVQYQRPSTNKIEEDPLDLENFRDDFPRGENAFEGQDLLSMLAPILEENEEQLSQSLENFSPMQDAILVDDTSKDVPPGFNMLPSSEGNENNIEAESNQKVDASHDEDILPSSRDNGENIEFETSHMREASCIHDELPSLEGNEKNVEAGSVLHVDDNLPISESNEDYWYSCC</sequence>
<proteinExistence type="predicted"/>
<dbReference type="Pfam" id="PF10536">
    <property type="entry name" value="PMD"/>
    <property type="match status" value="1"/>
</dbReference>
<dbReference type="PANTHER" id="PTHR46033">
    <property type="entry name" value="PROTEIN MAIN-LIKE 2"/>
    <property type="match status" value="1"/>
</dbReference>
<feature type="compositionally biased region" description="Basic and acidic residues" evidence="1">
    <location>
        <begin position="587"/>
        <end position="598"/>
    </location>
</feature>
<dbReference type="InterPro" id="IPR044824">
    <property type="entry name" value="MAIN-like"/>
</dbReference>
<dbReference type="PANTHER" id="PTHR46033:SF65">
    <property type="entry name" value="AMINOTRANSFERASE-LIKE PLANT MOBILE DOMAIN-CONTAINING PROTEIN"/>
    <property type="match status" value="1"/>
</dbReference>
<evidence type="ECO:0000259" key="2">
    <source>
        <dbReference type="Pfam" id="PF10536"/>
    </source>
</evidence>
<organism evidence="3 4">
    <name type="scientific">Nelumbo nucifera</name>
    <name type="common">Sacred lotus</name>
    <dbReference type="NCBI Taxonomy" id="4432"/>
    <lineage>
        <taxon>Eukaryota</taxon>
        <taxon>Viridiplantae</taxon>
        <taxon>Streptophyta</taxon>
        <taxon>Embryophyta</taxon>
        <taxon>Tracheophyta</taxon>
        <taxon>Spermatophyta</taxon>
        <taxon>Magnoliopsida</taxon>
        <taxon>Proteales</taxon>
        <taxon>Nelumbonaceae</taxon>
        <taxon>Nelumbo</taxon>
    </lineage>
</organism>
<dbReference type="AlphaFoldDB" id="A0A822XSG8"/>
<evidence type="ECO:0000313" key="3">
    <source>
        <dbReference type="EMBL" id="DAD22952.1"/>
    </source>
</evidence>
<dbReference type="EMBL" id="DUZY01000001">
    <property type="protein sequence ID" value="DAD22952.1"/>
    <property type="molecule type" value="Genomic_DNA"/>
</dbReference>
<feature type="region of interest" description="Disordered" evidence="1">
    <location>
        <begin position="575"/>
        <end position="606"/>
    </location>
</feature>
<reference evidence="3 4" key="1">
    <citation type="journal article" date="2020" name="Mol. Biol. Evol.">
        <title>Distinct Expression and Methylation Patterns for Genes with Different Fates following a Single Whole-Genome Duplication in Flowering Plants.</title>
        <authorList>
            <person name="Shi T."/>
            <person name="Rahmani R.S."/>
            <person name="Gugger P.F."/>
            <person name="Wang M."/>
            <person name="Li H."/>
            <person name="Zhang Y."/>
            <person name="Li Z."/>
            <person name="Wang Q."/>
            <person name="Van de Peer Y."/>
            <person name="Marchal K."/>
            <person name="Chen J."/>
        </authorList>
    </citation>
    <scope>NUCLEOTIDE SEQUENCE [LARGE SCALE GENOMIC DNA]</scope>
    <source>
        <tissue evidence="3">Leaf</tissue>
    </source>
</reference>
<name>A0A822XSG8_NELNU</name>
<dbReference type="GO" id="GO:0010073">
    <property type="term" value="P:meristem maintenance"/>
    <property type="evidence" value="ECO:0007669"/>
    <property type="project" value="InterPro"/>
</dbReference>
<comment type="caution">
    <text evidence="3">The sequence shown here is derived from an EMBL/GenBank/DDBJ whole genome shotgun (WGS) entry which is preliminary data.</text>
</comment>
<evidence type="ECO:0000313" key="4">
    <source>
        <dbReference type="Proteomes" id="UP000607653"/>
    </source>
</evidence>
<dbReference type="Proteomes" id="UP000607653">
    <property type="component" value="Unassembled WGS sequence"/>
</dbReference>
<protein>
    <recommendedName>
        <fullName evidence="2">Aminotransferase-like plant mobile domain-containing protein</fullName>
    </recommendedName>
</protein>
<keyword evidence="4" id="KW-1185">Reference proteome</keyword>